<proteinExistence type="inferred from homology"/>
<evidence type="ECO:0000256" key="2">
    <source>
        <dbReference type="ARBA" id="ARBA00023002"/>
    </source>
</evidence>
<evidence type="ECO:0000313" key="4">
    <source>
        <dbReference type="EMBL" id="KRM33206.1"/>
    </source>
</evidence>
<reference evidence="4 5" key="1">
    <citation type="journal article" date="2015" name="Genome Announc.">
        <title>Expanding the biotechnology potential of lactobacilli through comparative genomics of 213 strains and associated genera.</title>
        <authorList>
            <person name="Sun Z."/>
            <person name="Harris H.M."/>
            <person name="McCann A."/>
            <person name="Guo C."/>
            <person name="Argimon S."/>
            <person name="Zhang W."/>
            <person name="Yang X."/>
            <person name="Jeffery I.B."/>
            <person name="Cooney J.C."/>
            <person name="Kagawa T.F."/>
            <person name="Liu W."/>
            <person name="Song Y."/>
            <person name="Salvetti E."/>
            <person name="Wrobel A."/>
            <person name="Rasinkangas P."/>
            <person name="Parkhill J."/>
            <person name="Rea M.C."/>
            <person name="O'Sullivan O."/>
            <person name="Ritari J."/>
            <person name="Douillard F.P."/>
            <person name="Paul Ross R."/>
            <person name="Yang R."/>
            <person name="Briner A.E."/>
            <person name="Felis G.E."/>
            <person name="de Vos W.M."/>
            <person name="Barrangou R."/>
            <person name="Klaenhammer T.R."/>
            <person name="Caufield P.W."/>
            <person name="Cui Y."/>
            <person name="Zhang H."/>
            <person name="O'Toole P.W."/>
        </authorList>
    </citation>
    <scope>NUCLEOTIDE SEQUENCE [LARGE SCALE GENOMIC DNA]</scope>
    <source>
        <strain evidence="4 5">DSM 18527</strain>
    </source>
</reference>
<dbReference type="STRING" id="1423734.FC83_GL003289"/>
<gene>
    <name evidence="4" type="ORF">FC83_GL003289</name>
</gene>
<sequence>MELTGHHILITGGTTGIGLALAQALLARGNTVLAVDYSPENIKAAQVKSPQLQTHLTDLSSAAQRVALKDWVQTDFKDIDILINNAGIQRWINLLNLKHDWDWYHQELAINFEAQLHLTMLLLPLITQQPKGAIINVSSGLVTNPGAWVPLYTAAKTGVHGFTQALRLQLQDTPTKVFEILPPAVNTDLGGSGAHTYGVDLSEFIAAVLDQLTQDLPEITYGTSWDQLRATKAHNLATTQQTWELFKDNPNFKNA</sequence>
<dbReference type="PATRIC" id="fig|1423734.3.peg.3340"/>
<evidence type="ECO:0000313" key="5">
    <source>
        <dbReference type="Proteomes" id="UP000051236"/>
    </source>
</evidence>
<dbReference type="Proteomes" id="UP000051236">
    <property type="component" value="Unassembled WGS sequence"/>
</dbReference>
<keyword evidence="5" id="KW-1185">Reference proteome</keyword>
<dbReference type="EMBL" id="AZGA01000057">
    <property type="protein sequence ID" value="KRM33206.1"/>
    <property type="molecule type" value="Genomic_DNA"/>
</dbReference>
<evidence type="ECO:0000256" key="1">
    <source>
        <dbReference type="ARBA" id="ARBA00006484"/>
    </source>
</evidence>
<dbReference type="InterPro" id="IPR002347">
    <property type="entry name" value="SDR_fam"/>
</dbReference>
<dbReference type="InterPro" id="IPR036291">
    <property type="entry name" value="NAD(P)-bd_dom_sf"/>
</dbReference>
<evidence type="ECO:0000256" key="3">
    <source>
        <dbReference type="RuleBase" id="RU000363"/>
    </source>
</evidence>
<keyword evidence="2" id="KW-0560">Oxidoreductase</keyword>
<dbReference type="GO" id="GO:0016491">
    <property type="term" value="F:oxidoreductase activity"/>
    <property type="evidence" value="ECO:0007669"/>
    <property type="project" value="UniProtKB-KW"/>
</dbReference>
<dbReference type="SUPFAM" id="SSF51735">
    <property type="entry name" value="NAD(P)-binding Rossmann-fold domains"/>
    <property type="match status" value="1"/>
</dbReference>
<dbReference type="PRINTS" id="PR00080">
    <property type="entry name" value="SDRFAMILY"/>
</dbReference>
<dbReference type="AlphaFoldDB" id="X0PF50"/>
<organism evidence="4 5">
    <name type="scientific">Agrilactobacillus composti DSM 18527 = JCM 14202</name>
    <dbReference type="NCBI Taxonomy" id="1423734"/>
    <lineage>
        <taxon>Bacteria</taxon>
        <taxon>Bacillati</taxon>
        <taxon>Bacillota</taxon>
        <taxon>Bacilli</taxon>
        <taxon>Lactobacillales</taxon>
        <taxon>Lactobacillaceae</taxon>
        <taxon>Agrilactobacillus</taxon>
    </lineage>
</organism>
<comment type="caution">
    <text evidence="4">The sequence shown here is derived from an EMBL/GenBank/DDBJ whole genome shotgun (WGS) entry which is preliminary data.</text>
</comment>
<protein>
    <submittedName>
        <fullName evidence="4">Uncharacterized protein</fullName>
    </submittedName>
</protein>
<dbReference type="InterPro" id="IPR020904">
    <property type="entry name" value="Sc_DH/Rdtase_CS"/>
</dbReference>
<comment type="similarity">
    <text evidence="1 3">Belongs to the short-chain dehydrogenases/reductases (SDR) family.</text>
</comment>
<dbReference type="PANTHER" id="PTHR44196:SF1">
    <property type="entry name" value="DEHYDROGENASE_REDUCTASE SDR FAMILY MEMBER 7B"/>
    <property type="match status" value="1"/>
</dbReference>
<dbReference type="OrthoDB" id="9810734at2"/>
<dbReference type="eggNOG" id="COG3967">
    <property type="taxonomic scope" value="Bacteria"/>
</dbReference>
<name>X0PF50_9LACO</name>
<accession>X0PF50</accession>
<dbReference type="PROSITE" id="PS00061">
    <property type="entry name" value="ADH_SHORT"/>
    <property type="match status" value="1"/>
</dbReference>
<dbReference type="PRINTS" id="PR00081">
    <property type="entry name" value="GDHRDH"/>
</dbReference>
<dbReference type="PANTHER" id="PTHR44196">
    <property type="entry name" value="DEHYDROGENASE/REDUCTASE SDR FAMILY MEMBER 7B"/>
    <property type="match status" value="1"/>
</dbReference>
<dbReference type="GO" id="GO:0016020">
    <property type="term" value="C:membrane"/>
    <property type="evidence" value="ECO:0007669"/>
    <property type="project" value="TreeGrafter"/>
</dbReference>
<dbReference type="RefSeq" id="WP_035453308.1">
    <property type="nucleotide sequence ID" value="NZ_AZGA01000057.1"/>
</dbReference>
<dbReference type="Gene3D" id="3.40.50.720">
    <property type="entry name" value="NAD(P)-binding Rossmann-like Domain"/>
    <property type="match status" value="1"/>
</dbReference>
<dbReference type="Pfam" id="PF00106">
    <property type="entry name" value="adh_short"/>
    <property type="match status" value="1"/>
</dbReference>